<comment type="caution">
    <text evidence="6">The sequence shown here is derived from an EMBL/GenBank/DDBJ whole genome shotgun (WGS) entry which is preliminary data.</text>
</comment>
<name>A0A9N8DZC8_9STRA</name>
<accession>A0A9N8DZC8</accession>
<keyword evidence="3" id="KW-0732">Signal</keyword>
<comment type="cofactor">
    <cofactor evidence="1">
        <name>Mg(2+)</name>
        <dbReference type="ChEBI" id="CHEBI:18420"/>
    </cofactor>
</comment>
<protein>
    <recommendedName>
        <fullName evidence="1">Protein phosphatase</fullName>
        <ecNumber evidence="1">3.1.3.16</ecNumber>
    </recommendedName>
</protein>
<evidence type="ECO:0000256" key="1">
    <source>
        <dbReference type="RuleBase" id="RU366020"/>
    </source>
</evidence>
<keyword evidence="1" id="KW-0464">Manganese</keyword>
<dbReference type="InterPro" id="IPR001932">
    <property type="entry name" value="PPM-type_phosphatase-like_dom"/>
</dbReference>
<dbReference type="Pfam" id="PF00397">
    <property type="entry name" value="WW"/>
    <property type="match status" value="1"/>
</dbReference>
<dbReference type="PROSITE" id="PS50020">
    <property type="entry name" value="WW_DOMAIN_2"/>
    <property type="match status" value="1"/>
</dbReference>
<feature type="compositionally biased region" description="Basic and acidic residues" evidence="2">
    <location>
        <begin position="223"/>
        <end position="251"/>
    </location>
</feature>
<dbReference type="PANTHER" id="PTHR12320:SF1">
    <property type="entry name" value="PROTEIN PHOSPHATASE PTC7 HOMOLOG"/>
    <property type="match status" value="1"/>
</dbReference>
<dbReference type="Proteomes" id="UP001153069">
    <property type="component" value="Unassembled WGS sequence"/>
</dbReference>
<feature type="domain" description="PPM-type phosphatase" evidence="5">
    <location>
        <begin position="308"/>
        <end position="548"/>
    </location>
</feature>
<keyword evidence="1" id="KW-0904">Protein phosphatase</keyword>
<comment type="cofactor">
    <cofactor evidence="1">
        <name>Mn(2+)</name>
        <dbReference type="ChEBI" id="CHEBI:29035"/>
    </cofactor>
</comment>
<dbReference type="CDD" id="cd00201">
    <property type="entry name" value="WW"/>
    <property type="match status" value="1"/>
</dbReference>
<evidence type="ECO:0000256" key="2">
    <source>
        <dbReference type="SAM" id="MobiDB-lite"/>
    </source>
</evidence>
<dbReference type="EMBL" id="CAICTM010000360">
    <property type="protein sequence ID" value="CAB9508804.1"/>
    <property type="molecule type" value="Genomic_DNA"/>
</dbReference>
<dbReference type="PROSITE" id="PS51746">
    <property type="entry name" value="PPM_2"/>
    <property type="match status" value="1"/>
</dbReference>
<dbReference type="InterPro" id="IPR036020">
    <property type="entry name" value="WW_dom_sf"/>
</dbReference>
<sequence length="549" mass="60021">MHSTPYLLAILACISSLHGSIAFSPTSSLSKAFSQASSQLFSAPEPLATEGEWTAFLDEETTGVVYYFNSRTGESLWEPPTDTFPSVYLKPSRRRKAEAKRDEYFRSMTPKERKEGGFLSSLLGGGNKQEELQTGDEILKEEEEPEWMKGMLEEKYPAEEKKPGFFSRLLSGPPEPVISPAPAPTPAPEEPPAPPKNFLDSVFQSLTDNAVAESEEAASVNAAEERKALEAQAKAKQDFDKKRAAEAKKQAEEEKKMAELVRKAEAEQKAEADRVEAEARRAEEAEARRLAEEEKIFVDDKASTIKIDIGSFVLPHPSKVMWGGEDAVFTKGRTFGVFDGVSGADKVDGLPLYSIMLARQMTQLVGTGNDITIKDMQDNLLTAAETADERATGASTAIVASITEDGFLRAINLGDSSCIVIRGDRVVAKTKEIVHYFDCPYQLSEISPDRPRDARKLNFELLKGDVVLMGSDGIFDNLEDSEIVEVVNSGPAKAGAIAKQVSDLSRKVSLNSNAPTPYSKQAKRNGDPDFRDGLGGKVDDISCVVARYE</sequence>
<comment type="similarity">
    <text evidence="1">Belongs to the PP2C family.</text>
</comment>
<keyword evidence="1" id="KW-0479">Metal-binding</keyword>
<dbReference type="GO" id="GO:0046872">
    <property type="term" value="F:metal ion binding"/>
    <property type="evidence" value="ECO:0007669"/>
    <property type="project" value="UniProtKB-UniRule"/>
</dbReference>
<proteinExistence type="inferred from homology"/>
<dbReference type="EC" id="3.1.3.16" evidence="1"/>
<dbReference type="AlphaFoldDB" id="A0A9N8DZC8"/>
<feature type="compositionally biased region" description="Low complexity" evidence="2">
    <location>
        <begin position="209"/>
        <end position="222"/>
    </location>
</feature>
<keyword evidence="1" id="KW-0460">Magnesium</keyword>
<dbReference type="SMART" id="SM00332">
    <property type="entry name" value="PP2Cc"/>
    <property type="match status" value="1"/>
</dbReference>
<dbReference type="GO" id="GO:0004722">
    <property type="term" value="F:protein serine/threonine phosphatase activity"/>
    <property type="evidence" value="ECO:0007669"/>
    <property type="project" value="UniProtKB-EC"/>
</dbReference>
<dbReference type="Gene3D" id="2.20.70.10">
    <property type="match status" value="1"/>
</dbReference>
<feature type="region of interest" description="Disordered" evidence="2">
    <location>
        <begin position="164"/>
        <end position="251"/>
    </location>
</feature>
<dbReference type="SMART" id="SM00456">
    <property type="entry name" value="WW"/>
    <property type="match status" value="1"/>
</dbReference>
<feature type="region of interest" description="Disordered" evidence="2">
    <location>
        <begin position="510"/>
        <end position="531"/>
    </location>
</feature>
<feature type="compositionally biased region" description="Pro residues" evidence="2">
    <location>
        <begin position="173"/>
        <end position="195"/>
    </location>
</feature>
<reference evidence="6" key="1">
    <citation type="submission" date="2020-06" db="EMBL/GenBank/DDBJ databases">
        <authorList>
            <consortium name="Plant Systems Biology data submission"/>
        </authorList>
    </citation>
    <scope>NUCLEOTIDE SEQUENCE</scope>
    <source>
        <strain evidence="6">D6</strain>
    </source>
</reference>
<feature type="signal peptide" evidence="3">
    <location>
        <begin position="1"/>
        <end position="22"/>
    </location>
</feature>
<dbReference type="OrthoDB" id="60843at2759"/>
<dbReference type="Gene3D" id="3.60.40.10">
    <property type="entry name" value="PPM-type phosphatase domain"/>
    <property type="match status" value="1"/>
</dbReference>
<dbReference type="InterPro" id="IPR001202">
    <property type="entry name" value="WW_dom"/>
</dbReference>
<evidence type="ECO:0000313" key="6">
    <source>
        <dbReference type="EMBL" id="CAB9508804.1"/>
    </source>
</evidence>
<dbReference type="InterPro" id="IPR039123">
    <property type="entry name" value="PPTC7"/>
</dbReference>
<keyword evidence="1" id="KW-0378">Hydrolase</keyword>
<feature type="compositionally biased region" description="Polar residues" evidence="2">
    <location>
        <begin position="510"/>
        <end position="519"/>
    </location>
</feature>
<evidence type="ECO:0000259" key="4">
    <source>
        <dbReference type="PROSITE" id="PS50020"/>
    </source>
</evidence>
<dbReference type="CDD" id="cd22265">
    <property type="entry name" value="UDM1_RNF168"/>
    <property type="match status" value="1"/>
</dbReference>
<dbReference type="InterPro" id="IPR036457">
    <property type="entry name" value="PPM-type-like_dom_sf"/>
</dbReference>
<evidence type="ECO:0000259" key="5">
    <source>
        <dbReference type="PROSITE" id="PS51746"/>
    </source>
</evidence>
<organism evidence="6 7">
    <name type="scientific">Seminavis robusta</name>
    <dbReference type="NCBI Taxonomy" id="568900"/>
    <lineage>
        <taxon>Eukaryota</taxon>
        <taxon>Sar</taxon>
        <taxon>Stramenopiles</taxon>
        <taxon>Ochrophyta</taxon>
        <taxon>Bacillariophyta</taxon>
        <taxon>Bacillariophyceae</taxon>
        <taxon>Bacillariophycidae</taxon>
        <taxon>Naviculales</taxon>
        <taxon>Naviculaceae</taxon>
        <taxon>Seminavis</taxon>
    </lineage>
</organism>
<evidence type="ECO:0000256" key="3">
    <source>
        <dbReference type="SAM" id="SignalP"/>
    </source>
</evidence>
<evidence type="ECO:0000313" key="7">
    <source>
        <dbReference type="Proteomes" id="UP001153069"/>
    </source>
</evidence>
<feature type="chain" id="PRO_5040301336" description="Protein phosphatase" evidence="3">
    <location>
        <begin position="23"/>
        <end position="549"/>
    </location>
</feature>
<comment type="catalytic activity">
    <reaction evidence="1">
        <text>O-phospho-L-seryl-[protein] + H2O = L-seryl-[protein] + phosphate</text>
        <dbReference type="Rhea" id="RHEA:20629"/>
        <dbReference type="Rhea" id="RHEA-COMP:9863"/>
        <dbReference type="Rhea" id="RHEA-COMP:11604"/>
        <dbReference type="ChEBI" id="CHEBI:15377"/>
        <dbReference type="ChEBI" id="CHEBI:29999"/>
        <dbReference type="ChEBI" id="CHEBI:43474"/>
        <dbReference type="ChEBI" id="CHEBI:83421"/>
        <dbReference type="EC" id="3.1.3.16"/>
    </reaction>
</comment>
<keyword evidence="7" id="KW-1185">Reference proteome</keyword>
<comment type="catalytic activity">
    <reaction evidence="1">
        <text>O-phospho-L-threonyl-[protein] + H2O = L-threonyl-[protein] + phosphate</text>
        <dbReference type="Rhea" id="RHEA:47004"/>
        <dbReference type="Rhea" id="RHEA-COMP:11060"/>
        <dbReference type="Rhea" id="RHEA-COMP:11605"/>
        <dbReference type="ChEBI" id="CHEBI:15377"/>
        <dbReference type="ChEBI" id="CHEBI:30013"/>
        <dbReference type="ChEBI" id="CHEBI:43474"/>
        <dbReference type="ChEBI" id="CHEBI:61977"/>
        <dbReference type="EC" id="3.1.3.16"/>
    </reaction>
</comment>
<dbReference type="PANTHER" id="PTHR12320">
    <property type="entry name" value="PROTEIN PHOSPHATASE 2C"/>
    <property type="match status" value="1"/>
</dbReference>
<dbReference type="SUPFAM" id="SSF81606">
    <property type="entry name" value="PP2C-like"/>
    <property type="match status" value="1"/>
</dbReference>
<feature type="region of interest" description="Disordered" evidence="2">
    <location>
        <begin position="115"/>
        <end position="136"/>
    </location>
</feature>
<dbReference type="SUPFAM" id="SSF51045">
    <property type="entry name" value="WW domain"/>
    <property type="match status" value="1"/>
</dbReference>
<feature type="domain" description="WW" evidence="4">
    <location>
        <begin position="47"/>
        <end position="82"/>
    </location>
</feature>
<gene>
    <name evidence="6" type="ORF">SEMRO_361_G126550.1</name>
</gene>